<keyword evidence="1" id="KW-0472">Membrane</keyword>
<organism evidence="2">
    <name type="scientific">Burkholderia cenocepacia</name>
    <dbReference type="NCBI Taxonomy" id="95486"/>
    <lineage>
        <taxon>Bacteria</taxon>
        <taxon>Pseudomonadati</taxon>
        <taxon>Pseudomonadota</taxon>
        <taxon>Betaproteobacteria</taxon>
        <taxon>Burkholderiales</taxon>
        <taxon>Burkholderiaceae</taxon>
        <taxon>Burkholderia</taxon>
        <taxon>Burkholderia cepacia complex</taxon>
    </lineage>
</organism>
<keyword evidence="1" id="KW-1133">Transmembrane helix</keyword>
<protein>
    <submittedName>
        <fullName evidence="2">Uncharacterized protein</fullName>
    </submittedName>
</protein>
<evidence type="ECO:0000256" key="1">
    <source>
        <dbReference type="SAM" id="Phobius"/>
    </source>
</evidence>
<comment type="caution">
    <text evidence="2">The sequence shown here is derived from an EMBL/GenBank/DDBJ whole genome shotgun (WGS) entry which is preliminary data.</text>
</comment>
<feature type="transmembrane region" description="Helical" evidence="1">
    <location>
        <begin position="12"/>
        <end position="37"/>
    </location>
</feature>
<dbReference type="OrthoDB" id="9017368at2"/>
<name>A0A071MCS0_9BURK</name>
<evidence type="ECO:0000313" key="2">
    <source>
        <dbReference type="EMBL" id="KEA58627.1"/>
    </source>
</evidence>
<sequence length="75" mass="7737">MSDIAIDIPFPVIAIIVGAIYWPATLAIGAVGLYFGVTRLSGIGRVVCVVVALVFIVDAGAGIYESLRRSLSASA</sequence>
<proteinExistence type="predicted"/>
<dbReference type="EMBL" id="JJOA01000013">
    <property type="protein sequence ID" value="KEA58627.1"/>
    <property type="molecule type" value="Genomic_DNA"/>
</dbReference>
<keyword evidence="1" id="KW-0812">Transmembrane</keyword>
<gene>
    <name evidence="2" type="ORF">DT99_15845</name>
</gene>
<dbReference type="AlphaFoldDB" id="A0A071MCS0"/>
<feature type="transmembrane region" description="Helical" evidence="1">
    <location>
        <begin position="43"/>
        <end position="64"/>
    </location>
</feature>
<accession>A0A071MCS0</accession>
<reference evidence="2" key="1">
    <citation type="submission" date="2014-04" db="EMBL/GenBank/DDBJ databases">
        <title>In planta biocontrol of soil-borne Fusarium wilt of banana through a plant endophytic bacterium, Burkholderia cenocepacia 869T2.</title>
        <authorList>
            <person name="Ho Y.-N."/>
            <person name="Chiang H.-M."/>
            <person name="Chao C.-P."/>
            <person name="Su C.-C."/>
            <person name="Hsu H.-F."/>
            <person name="Guo C.-T."/>
            <person name="Hsieh J.-L."/>
            <person name="Huang C.-C."/>
        </authorList>
    </citation>
    <scope>NUCLEOTIDE SEQUENCE [LARGE SCALE GENOMIC DNA]</scope>
    <source>
        <strain evidence="2">869T2</strain>
    </source>
</reference>